<dbReference type="EMBL" id="JAOTJD010000012">
    <property type="protein sequence ID" value="MFD3263968.1"/>
    <property type="molecule type" value="Genomic_DNA"/>
</dbReference>
<evidence type="ECO:0000313" key="2">
    <source>
        <dbReference type="Proteomes" id="UP001598130"/>
    </source>
</evidence>
<sequence>MATPCLPIMTGGALRSEFAARQMAPANFCTHVAPPSPASARATSAILAYTQTRLVPTLQSCFAGTQPTRHAKQEENLVEGGVQFAPKGQPAVRAIETNERIVLAGSRRLSNSIAIEIDARR</sequence>
<name>A0ABW6CSX5_9CAUL</name>
<keyword evidence="2" id="KW-1185">Reference proteome</keyword>
<comment type="caution">
    <text evidence="1">The sequence shown here is derived from an EMBL/GenBank/DDBJ whole genome shotgun (WGS) entry which is preliminary data.</text>
</comment>
<reference evidence="1 2" key="1">
    <citation type="submission" date="2022-09" db="EMBL/GenBank/DDBJ databases">
        <title>New species of Phenylobacterium.</title>
        <authorList>
            <person name="Mieszkin S."/>
        </authorList>
    </citation>
    <scope>NUCLEOTIDE SEQUENCE [LARGE SCALE GENOMIC DNA]</scope>
    <source>
        <strain evidence="1 2">HK31-G</strain>
    </source>
</reference>
<evidence type="ECO:0000313" key="1">
    <source>
        <dbReference type="EMBL" id="MFD3263968.1"/>
    </source>
</evidence>
<accession>A0ABW6CSX5</accession>
<dbReference type="RefSeq" id="WP_377369273.1">
    <property type="nucleotide sequence ID" value="NZ_JAOTJD010000012.1"/>
</dbReference>
<protein>
    <submittedName>
        <fullName evidence="1">Uncharacterized protein</fullName>
    </submittedName>
</protein>
<gene>
    <name evidence="1" type="ORF">OCL97_08345</name>
</gene>
<proteinExistence type="predicted"/>
<organism evidence="1 2">
    <name type="scientific">Phenylobacterium ferrooxidans</name>
    <dbReference type="NCBI Taxonomy" id="2982689"/>
    <lineage>
        <taxon>Bacteria</taxon>
        <taxon>Pseudomonadati</taxon>
        <taxon>Pseudomonadota</taxon>
        <taxon>Alphaproteobacteria</taxon>
        <taxon>Caulobacterales</taxon>
        <taxon>Caulobacteraceae</taxon>
        <taxon>Phenylobacterium</taxon>
    </lineage>
</organism>
<dbReference type="Proteomes" id="UP001598130">
    <property type="component" value="Unassembled WGS sequence"/>
</dbReference>